<feature type="transmembrane region" description="Helical" evidence="12">
    <location>
        <begin position="205"/>
        <end position="228"/>
    </location>
</feature>
<comment type="similarity">
    <text evidence="3">Belongs to the binding-protein-dependent transport system permease family. MalFG subfamily.</text>
</comment>
<evidence type="ECO:0000256" key="5">
    <source>
        <dbReference type="ARBA" id="ARBA00022475"/>
    </source>
</evidence>
<protein>
    <recommendedName>
        <fullName evidence="11">Maltose/maltodextrin transport system permease protein MalG</fullName>
    </recommendedName>
</protein>
<feature type="transmembrane region" description="Helical" evidence="12">
    <location>
        <begin position="91"/>
        <end position="110"/>
    </location>
</feature>
<dbReference type="AlphaFoldDB" id="A0A4R2M1Z9"/>
<keyword evidence="5" id="KW-1003">Cell membrane</keyword>
<dbReference type="InterPro" id="IPR035906">
    <property type="entry name" value="MetI-like_sf"/>
</dbReference>
<feature type="transmembrane region" description="Helical" evidence="12">
    <location>
        <begin position="122"/>
        <end position="144"/>
    </location>
</feature>
<comment type="caution">
    <text evidence="14">The sequence shown here is derived from an EMBL/GenBank/DDBJ whole genome shotgun (WGS) entry which is preliminary data.</text>
</comment>
<keyword evidence="9 12" id="KW-1133">Transmembrane helix</keyword>
<feature type="transmembrane region" description="Helical" evidence="12">
    <location>
        <begin position="150"/>
        <end position="175"/>
    </location>
</feature>
<keyword evidence="4 12" id="KW-0813">Transport</keyword>
<organism evidence="14 15">
    <name type="scientific">Rubrivivax gelatinosus</name>
    <name type="common">Rhodocyclus gelatinosus</name>
    <name type="synonym">Rhodopseudomonas gelatinosa</name>
    <dbReference type="NCBI Taxonomy" id="28068"/>
    <lineage>
        <taxon>Bacteria</taxon>
        <taxon>Pseudomonadati</taxon>
        <taxon>Pseudomonadota</taxon>
        <taxon>Betaproteobacteria</taxon>
        <taxon>Burkholderiales</taxon>
        <taxon>Sphaerotilaceae</taxon>
        <taxon>Rubrivivax</taxon>
    </lineage>
</organism>
<dbReference type="EMBL" id="SLXD01000016">
    <property type="protein sequence ID" value="TCO98774.1"/>
    <property type="molecule type" value="Genomic_DNA"/>
</dbReference>
<evidence type="ECO:0000256" key="1">
    <source>
        <dbReference type="ARBA" id="ARBA00002264"/>
    </source>
</evidence>
<keyword evidence="6" id="KW-0997">Cell inner membrane</keyword>
<evidence type="ECO:0000313" key="14">
    <source>
        <dbReference type="EMBL" id="TCO98774.1"/>
    </source>
</evidence>
<evidence type="ECO:0000256" key="10">
    <source>
        <dbReference type="ARBA" id="ARBA00023136"/>
    </source>
</evidence>
<accession>A0A4R2M1Z9</accession>
<evidence type="ECO:0000256" key="3">
    <source>
        <dbReference type="ARBA" id="ARBA00009047"/>
    </source>
</evidence>
<evidence type="ECO:0000259" key="13">
    <source>
        <dbReference type="PROSITE" id="PS50928"/>
    </source>
</evidence>
<dbReference type="RefSeq" id="WP_132649318.1">
    <property type="nucleotide sequence ID" value="NZ_CP181386.1"/>
</dbReference>
<dbReference type="PANTHER" id="PTHR32243:SF50">
    <property type="entry name" value="MALTOSE_MALTODEXTRIN TRANSPORT SYSTEM PERMEASE PROTEIN MALG"/>
    <property type="match status" value="1"/>
</dbReference>
<gene>
    <name evidence="14" type="ORF">EV684_11634</name>
</gene>
<evidence type="ECO:0000256" key="7">
    <source>
        <dbReference type="ARBA" id="ARBA00022597"/>
    </source>
</evidence>
<dbReference type="InterPro" id="IPR000515">
    <property type="entry name" value="MetI-like"/>
</dbReference>
<comment type="subcellular location">
    <subcellularLocation>
        <location evidence="2">Cell inner membrane</location>
        <topology evidence="2">Multi-pass membrane protein</topology>
    </subcellularLocation>
    <subcellularLocation>
        <location evidence="12">Cell membrane</location>
        <topology evidence="12">Multi-pass membrane protein</topology>
    </subcellularLocation>
</comment>
<evidence type="ECO:0000256" key="11">
    <source>
        <dbReference type="ARBA" id="ARBA00041109"/>
    </source>
</evidence>
<dbReference type="CDD" id="cd06261">
    <property type="entry name" value="TM_PBP2"/>
    <property type="match status" value="1"/>
</dbReference>
<dbReference type="PROSITE" id="PS50928">
    <property type="entry name" value="ABC_TM1"/>
    <property type="match status" value="1"/>
</dbReference>
<keyword evidence="7" id="KW-0762">Sugar transport</keyword>
<dbReference type="GO" id="GO:0005886">
    <property type="term" value="C:plasma membrane"/>
    <property type="evidence" value="ECO:0007669"/>
    <property type="project" value="UniProtKB-SubCell"/>
</dbReference>
<dbReference type="GeneID" id="99682628"/>
<feature type="transmembrane region" description="Helical" evidence="12">
    <location>
        <begin position="12"/>
        <end position="39"/>
    </location>
</feature>
<dbReference type="GO" id="GO:0015423">
    <property type="term" value="F:ABC-type maltose transporter activity"/>
    <property type="evidence" value="ECO:0007669"/>
    <property type="project" value="TreeGrafter"/>
</dbReference>
<name>A0A4R2M1Z9_RUBGE</name>
<evidence type="ECO:0000256" key="12">
    <source>
        <dbReference type="RuleBase" id="RU363032"/>
    </source>
</evidence>
<dbReference type="PANTHER" id="PTHR32243">
    <property type="entry name" value="MALTOSE TRANSPORT SYSTEM PERMEASE-RELATED"/>
    <property type="match status" value="1"/>
</dbReference>
<dbReference type="OrthoDB" id="8111552at2"/>
<evidence type="ECO:0000256" key="2">
    <source>
        <dbReference type="ARBA" id="ARBA00004429"/>
    </source>
</evidence>
<keyword evidence="8 12" id="KW-0812">Transmembrane</keyword>
<dbReference type="InterPro" id="IPR050901">
    <property type="entry name" value="BP-dep_ABC_trans_perm"/>
</dbReference>
<dbReference type="Gene3D" id="1.10.3720.10">
    <property type="entry name" value="MetI-like"/>
    <property type="match status" value="1"/>
</dbReference>
<keyword evidence="10 12" id="KW-0472">Membrane</keyword>
<feature type="domain" description="ABC transmembrane type-1" evidence="13">
    <location>
        <begin position="85"/>
        <end position="281"/>
    </location>
</feature>
<reference evidence="14 15" key="1">
    <citation type="submission" date="2019-03" db="EMBL/GenBank/DDBJ databases">
        <title>Genomic Encyclopedia of Type Strains, Phase IV (KMG-IV): sequencing the most valuable type-strain genomes for metagenomic binning, comparative biology and taxonomic classification.</title>
        <authorList>
            <person name="Goeker M."/>
        </authorList>
    </citation>
    <scope>NUCLEOTIDE SEQUENCE [LARGE SCALE GENOMIC DNA]</scope>
    <source>
        <strain evidence="14 15">DSM 1709</strain>
    </source>
</reference>
<dbReference type="Proteomes" id="UP000295106">
    <property type="component" value="Unassembled WGS sequence"/>
</dbReference>
<proteinExistence type="inferred from homology"/>
<dbReference type="GO" id="GO:0042956">
    <property type="term" value="P:maltodextrin transmembrane transport"/>
    <property type="evidence" value="ECO:0007669"/>
    <property type="project" value="TreeGrafter"/>
</dbReference>
<dbReference type="NCBIfam" id="NF008231">
    <property type="entry name" value="PRK10998.1"/>
    <property type="match status" value="1"/>
</dbReference>
<evidence type="ECO:0000256" key="8">
    <source>
        <dbReference type="ARBA" id="ARBA00022692"/>
    </source>
</evidence>
<evidence type="ECO:0000313" key="15">
    <source>
        <dbReference type="Proteomes" id="UP000295106"/>
    </source>
</evidence>
<dbReference type="Pfam" id="PF00528">
    <property type="entry name" value="BPD_transp_1"/>
    <property type="match status" value="1"/>
</dbReference>
<dbReference type="FunFam" id="1.10.3720.10:FF:000010">
    <property type="entry name" value="Maltose ABC transporter permease MalG"/>
    <property type="match status" value="1"/>
</dbReference>
<evidence type="ECO:0000256" key="6">
    <source>
        <dbReference type="ARBA" id="ARBA00022519"/>
    </source>
</evidence>
<feature type="transmembrane region" description="Helical" evidence="12">
    <location>
        <begin position="258"/>
        <end position="281"/>
    </location>
</feature>
<evidence type="ECO:0000256" key="9">
    <source>
        <dbReference type="ARBA" id="ARBA00022989"/>
    </source>
</evidence>
<comment type="function">
    <text evidence="1">Part of the ABC transporter complex MalEFGK involved in maltose/maltodextrin import. Probably responsible for the translocation of the substrate across the membrane.</text>
</comment>
<dbReference type="SUPFAM" id="SSF161098">
    <property type="entry name" value="MetI-like"/>
    <property type="match status" value="1"/>
</dbReference>
<sequence length="296" mass="32529">MAIVTGKSQRWRLIGAHLFLITLIAVTVFPLLAIISISLRPGNFATGSLIPETISFEHWKLALGIPYEAADGSLVQPPFPVLRWLWNSVKIAGISAFLIVAISTTAAYAFARLKFRFKTQILNSMLLLQMFPAVLALVAIYAIFEAIGSYVPWLGIETHAGLIVAYLGGVAMHIWTIRGYFDTIPVEIEECAKVDGATHWQAFRYVLLPMAVPILMVVFVLAFIGAVIEYPVASILLRQEHNLTLAVGSKYFLYEQRYLWGDFAAAAVLSGLPITLVFLFAQKWIVSGLTAGGVKG</sequence>
<evidence type="ECO:0000256" key="4">
    <source>
        <dbReference type="ARBA" id="ARBA00022448"/>
    </source>
</evidence>